<dbReference type="InterPro" id="IPR009071">
    <property type="entry name" value="HMG_box_dom"/>
</dbReference>
<dbReference type="Proteomes" id="UP000823046">
    <property type="component" value="Unassembled WGS sequence"/>
</dbReference>
<dbReference type="PANTHER" id="PTHR48112:SF22">
    <property type="entry name" value="MITOCHONDRIAL TRANSCRIPTION FACTOR A, ISOFORM B"/>
    <property type="match status" value="1"/>
</dbReference>
<dbReference type="CDD" id="cd00084">
    <property type="entry name" value="HMG-box_SF"/>
    <property type="match status" value="1"/>
</dbReference>
<dbReference type="Pfam" id="PF00808">
    <property type="entry name" value="CBFD_NFYB_HMF"/>
    <property type="match status" value="1"/>
</dbReference>
<dbReference type="SUPFAM" id="SSF47095">
    <property type="entry name" value="HMG-box"/>
    <property type="match status" value="1"/>
</dbReference>
<dbReference type="PROSITE" id="PS50118">
    <property type="entry name" value="HMG_BOX_2"/>
    <property type="match status" value="1"/>
</dbReference>
<dbReference type="SUPFAM" id="SSF47113">
    <property type="entry name" value="Histone-fold"/>
    <property type="match status" value="1"/>
</dbReference>
<organism evidence="4 5">
    <name type="scientific">Cardiosporidium cionae</name>
    <dbReference type="NCBI Taxonomy" id="476202"/>
    <lineage>
        <taxon>Eukaryota</taxon>
        <taxon>Sar</taxon>
        <taxon>Alveolata</taxon>
        <taxon>Apicomplexa</taxon>
        <taxon>Aconoidasida</taxon>
        <taxon>Nephromycida</taxon>
        <taxon>Cardiosporidium</taxon>
    </lineage>
</organism>
<dbReference type="InterPro" id="IPR050342">
    <property type="entry name" value="HMGB"/>
</dbReference>
<proteinExistence type="predicted"/>
<accession>A0ABQ7JEU9</accession>
<reference evidence="4 5" key="1">
    <citation type="journal article" date="2020" name="bioRxiv">
        <title>Metabolic contributions of an alphaproteobacterial endosymbiont in the apicomplexan Cardiosporidium cionae.</title>
        <authorList>
            <person name="Hunter E.S."/>
            <person name="Paight C.J."/>
            <person name="Lane C.E."/>
        </authorList>
    </citation>
    <scope>NUCLEOTIDE SEQUENCE [LARGE SCALE GENOMIC DNA]</scope>
    <source>
        <strain evidence="4">ESH_2018</strain>
    </source>
</reference>
<name>A0ABQ7JEU9_9APIC</name>
<dbReference type="Gene3D" id="1.10.20.10">
    <property type="entry name" value="Histone, subunit A"/>
    <property type="match status" value="1"/>
</dbReference>
<evidence type="ECO:0000259" key="3">
    <source>
        <dbReference type="PROSITE" id="PS50118"/>
    </source>
</evidence>
<dbReference type="InterPro" id="IPR036910">
    <property type="entry name" value="HMG_box_dom_sf"/>
</dbReference>
<gene>
    <name evidence="4" type="ORF">IE077_003507</name>
</gene>
<evidence type="ECO:0000256" key="2">
    <source>
        <dbReference type="PROSITE-ProRule" id="PRU00267"/>
    </source>
</evidence>
<dbReference type="SMART" id="SM00398">
    <property type="entry name" value="HMG"/>
    <property type="match status" value="1"/>
</dbReference>
<feature type="domain" description="HMG box" evidence="3">
    <location>
        <begin position="20"/>
        <end position="86"/>
    </location>
</feature>
<dbReference type="PANTHER" id="PTHR48112">
    <property type="entry name" value="HIGH MOBILITY GROUP PROTEIN DSP1"/>
    <property type="match status" value="1"/>
</dbReference>
<comment type="caution">
    <text evidence="4">The sequence shown here is derived from an EMBL/GenBank/DDBJ whole genome shotgun (WGS) entry which is preliminary data.</text>
</comment>
<evidence type="ECO:0000313" key="5">
    <source>
        <dbReference type="Proteomes" id="UP000823046"/>
    </source>
</evidence>
<dbReference type="EMBL" id="JADAQX010000043">
    <property type="protein sequence ID" value="KAF8822548.1"/>
    <property type="molecule type" value="Genomic_DNA"/>
</dbReference>
<dbReference type="InterPro" id="IPR003958">
    <property type="entry name" value="CBFA_NFYB_domain"/>
</dbReference>
<evidence type="ECO:0000256" key="1">
    <source>
        <dbReference type="ARBA" id="ARBA00023125"/>
    </source>
</evidence>
<dbReference type="InterPro" id="IPR009072">
    <property type="entry name" value="Histone-fold"/>
</dbReference>
<keyword evidence="2" id="KW-0539">Nucleus</keyword>
<protein>
    <submittedName>
        <fullName evidence="4">HMG (High mobility group) box domain-containing protein</fullName>
    </submittedName>
</protein>
<dbReference type="Pfam" id="PF00505">
    <property type="entry name" value="HMG_box"/>
    <property type="match status" value="1"/>
</dbReference>
<evidence type="ECO:0000313" key="4">
    <source>
        <dbReference type="EMBL" id="KAF8822548.1"/>
    </source>
</evidence>
<dbReference type="Gene3D" id="1.10.30.10">
    <property type="entry name" value="High mobility group box domain"/>
    <property type="match status" value="1"/>
</dbReference>
<keyword evidence="5" id="KW-1185">Reference proteome</keyword>
<sequence>MADENIAESETFKSFRSLPRKVPPTAFLLFCQSAREEVKLQLQREEPLAKVTLGALQRVLSEKWKKLDATERKPFEDQSTNLKRQFNLDKLTVCPSPRSLQIGRYRIALDLFPTNRFQKLLRVDSSVKRISSEALDLMNRSTVLFLQYLVKQTDKSKDKQGAGKGFLSKDDIVTAIRRGGLKLKFLLACMYALDDESIGEGVHSLFRKTSDQTYRMSSGSAEVETVHSVELPTLRMKKLGSWERAAVLSLQPIGSTKEASHQTRKRKKFIKSANITSFFKKK</sequence>
<keyword evidence="1 2" id="KW-0238">DNA-binding</keyword>
<feature type="DNA-binding region" description="HMG box" evidence="2">
    <location>
        <begin position="20"/>
        <end position="86"/>
    </location>
</feature>